<dbReference type="CDD" id="cd00685">
    <property type="entry name" value="Trans_IPPS_HT"/>
    <property type="match status" value="1"/>
</dbReference>
<dbReference type="OrthoDB" id="9927103at2759"/>
<dbReference type="SFLD" id="SFLDS00005">
    <property type="entry name" value="Isoprenoid_Synthase_Type_I"/>
    <property type="match status" value="1"/>
</dbReference>
<dbReference type="PANTHER" id="PTHR12001">
    <property type="entry name" value="GERANYLGERANYL PYROPHOSPHATE SYNTHASE"/>
    <property type="match status" value="1"/>
</dbReference>
<comment type="similarity">
    <text evidence="2 7">Belongs to the FPP/GGPP synthase family.</text>
</comment>
<dbReference type="GO" id="GO:0008299">
    <property type="term" value="P:isoprenoid biosynthetic process"/>
    <property type="evidence" value="ECO:0007669"/>
    <property type="project" value="UniProtKB-KW"/>
</dbReference>
<dbReference type="Pfam" id="PF00348">
    <property type="entry name" value="polyprenyl_synt"/>
    <property type="match status" value="1"/>
</dbReference>
<dbReference type="GO" id="GO:0004659">
    <property type="term" value="F:prenyltransferase activity"/>
    <property type="evidence" value="ECO:0007669"/>
    <property type="project" value="InterPro"/>
</dbReference>
<keyword evidence="5" id="KW-0460">Magnesium</keyword>
<dbReference type="InterPro" id="IPR008949">
    <property type="entry name" value="Isoprenoid_synthase_dom_sf"/>
</dbReference>
<evidence type="ECO:0000256" key="5">
    <source>
        <dbReference type="ARBA" id="ARBA00022842"/>
    </source>
</evidence>
<dbReference type="AlphaFoldDB" id="A0A077X3R9"/>
<name>A0A077X3R9_9FUNG</name>
<evidence type="ECO:0000256" key="1">
    <source>
        <dbReference type="ARBA" id="ARBA00001946"/>
    </source>
</evidence>
<dbReference type="EMBL" id="LK023385">
    <property type="protein sequence ID" value="CDS13928.1"/>
    <property type="molecule type" value="Genomic_DNA"/>
</dbReference>
<dbReference type="PROSITE" id="PS00444">
    <property type="entry name" value="POLYPRENYL_SYNTHASE_2"/>
    <property type="match status" value="1"/>
</dbReference>
<feature type="region of interest" description="Disordered" evidence="8">
    <location>
        <begin position="89"/>
        <end position="109"/>
    </location>
</feature>
<dbReference type="GO" id="GO:0046872">
    <property type="term" value="F:metal ion binding"/>
    <property type="evidence" value="ECO:0007669"/>
    <property type="project" value="UniProtKB-KW"/>
</dbReference>
<evidence type="ECO:0000256" key="7">
    <source>
        <dbReference type="RuleBase" id="RU004466"/>
    </source>
</evidence>
<evidence type="ECO:0000256" key="2">
    <source>
        <dbReference type="ARBA" id="ARBA00006706"/>
    </source>
</evidence>
<evidence type="ECO:0000256" key="4">
    <source>
        <dbReference type="ARBA" id="ARBA00022723"/>
    </source>
</evidence>
<evidence type="ECO:0000313" key="9">
    <source>
        <dbReference type="EMBL" id="CDS13928.1"/>
    </source>
</evidence>
<dbReference type="InterPro" id="IPR000092">
    <property type="entry name" value="Polyprenyl_synt"/>
</dbReference>
<evidence type="ECO:0000256" key="3">
    <source>
        <dbReference type="ARBA" id="ARBA00022679"/>
    </source>
</evidence>
<keyword evidence="3 7" id="KW-0808">Transferase</keyword>
<organism evidence="9">
    <name type="scientific">Lichtheimia ramosa</name>
    <dbReference type="NCBI Taxonomy" id="688394"/>
    <lineage>
        <taxon>Eukaryota</taxon>
        <taxon>Fungi</taxon>
        <taxon>Fungi incertae sedis</taxon>
        <taxon>Mucoromycota</taxon>
        <taxon>Mucoromycotina</taxon>
        <taxon>Mucoromycetes</taxon>
        <taxon>Mucorales</taxon>
        <taxon>Lichtheimiaceae</taxon>
        <taxon>Lichtheimia</taxon>
    </lineage>
</organism>
<dbReference type="InterPro" id="IPR033749">
    <property type="entry name" value="Polyprenyl_synt_CS"/>
</dbReference>
<dbReference type="GO" id="GO:0006744">
    <property type="term" value="P:ubiquinone biosynthetic process"/>
    <property type="evidence" value="ECO:0007669"/>
    <property type="project" value="TreeGrafter"/>
</dbReference>
<reference evidence="9" key="1">
    <citation type="journal article" date="2014" name="Genome Announc.">
        <title>De novo whole-genome sequence and genome annotation of Lichtheimia ramosa.</title>
        <authorList>
            <person name="Linde J."/>
            <person name="Schwartze V."/>
            <person name="Binder U."/>
            <person name="Lass-Florl C."/>
            <person name="Voigt K."/>
            <person name="Horn F."/>
        </authorList>
    </citation>
    <scope>NUCLEOTIDE SEQUENCE</scope>
    <source>
        <strain evidence="9">JMRC FSU:6197</strain>
    </source>
</reference>
<keyword evidence="6" id="KW-0414">Isoprene biosynthesis</keyword>
<sequence length="488" mass="53052">MITAIIRGAARSTLIRSNVSLRTPLCHYSKAATEPKQQEASDISPLGKIAEGLNAIRSTIIPTTAEPTRPPFTGEAATWNQAIREAQSLVEEEQQKHASASSSSSTPLIDPTKLVGRDLWDLKGNIAKLLGSGHPFLNTVAKHYFNADGKHVRPLLVLLIAQATSIAPKKTTQSLSSATQQQQQQPIDYQSIDTPISHGLKNITASDVFDQETHYTPSVTHQGCTILPTQRRLAEITEMIHTASLLHDDVIDASETRRNLPSANASFGNKMAVLGGDFLLARSSIALARLRNAECTELMATCIANLVEGEFMQLKNTRGENGVRTKSTFDYYIEKTYMKTGSLIAQSCKSSAVLGGCTKEVTDIAFEFGRNLGIAFQLVDDMLDFTVTAADLGKPAGADLKLGLATAPVLFACEEFPELEPLIKRKFAEEGDVDKARLLVYQSDGLKKTLALAEEHCNTAISLISKLPPSDARSALIQLTEKLLTRRH</sequence>
<evidence type="ECO:0000256" key="6">
    <source>
        <dbReference type="ARBA" id="ARBA00023229"/>
    </source>
</evidence>
<keyword evidence="4" id="KW-0479">Metal-binding</keyword>
<comment type="cofactor">
    <cofactor evidence="1">
        <name>Mg(2+)</name>
        <dbReference type="ChEBI" id="CHEBI:18420"/>
    </cofactor>
</comment>
<evidence type="ECO:0000256" key="8">
    <source>
        <dbReference type="SAM" id="MobiDB-lite"/>
    </source>
</evidence>
<dbReference type="Gene3D" id="1.10.600.10">
    <property type="entry name" value="Farnesyl Diphosphate Synthase"/>
    <property type="match status" value="1"/>
</dbReference>
<protein>
    <submittedName>
        <fullName evidence="9">Uncharacterized protein</fullName>
    </submittedName>
</protein>
<accession>A0A077X3R9</accession>
<dbReference type="GO" id="GO:1990234">
    <property type="term" value="C:transferase complex"/>
    <property type="evidence" value="ECO:0007669"/>
    <property type="project" value="TreeGrafter"/>
</dbReference>
<gene>
    <name evidence="9" type="ORF">LRAMOSA06101</name>
</gene>
<dbReference type="SUPFAM" id="SSF48576">
    <property type="entry name" value="Terpenoid synthases"/>
    <property type="match status" value="1"/>
</dbReference>
<dbReference type="PANTHER" id="PTHR12001:SF69">
    <property type="entry name" value="ALL TRANS-POLYPRENYL-DIPHOSPHATE SYNTHASE PDSS1"/>
    <property type="match status" value="1"/>
</dbReference>
<proteinExistence type="inferred from homology"/>